<evidence type="ECO:0000313" key="1">
    <source>
        <dbReference type="EMBL" id="ASV86547.1"/>
    </source>
</evidence>
<dbReference type="KEGG" id="och:CES85_1651"/>
<name>A0A248UI87_9HYPH</name>
<accession>A0A248UI87</accession>
<protein>
    <submittedName>
        <fullName evidence="1">Uncharacterized protein</fullName>
    </submittedName>
</protein>
<evidence type="ECO:0000313" key="2">
    <source>
        <dbReference type="Proteomes" id="UP000215256"/>
    </source>
</evidence>
<gene>
    <name evidence="1" type="ORF">CES85_1651</name>
</gene>
<sequence length="60" mass="6755">MKVIVKESGFYGGTWWDASSKQVDIPETIARPFLPPHGHQLVLPKPVEKLNEKELQKAKG</sequence>
<dbReference type="AlphaFoldDB" id="A0A248UI87"/>
<proteinExistence type="predicted"/>
<dbReference type="Proteomes" id="UP000215256">
    <property type="component" value="Chromosome 1"/>
</dbReference>
<dbReference type="OrthoDB" id="8451585at2"/>
<organism evidence="1 2">
    <name type="scientific">Ochrobactrum quorumnocens</name>
    <dbReference type="NCBI Taxonomy" id="271865"/>
    <lineage>
        <taxon>Bacteria</taxon>
        <taxon>Pseudomonadati</taxon>
        <taxon>Pseudomonadota</taxon>
        <taxon>Alphaproteobacteria</taxon>
        <taxon>Hyphomicrobiales</taxon>
        <taxon>Brucellaceae</taxon>
        <taxon>Brucella/Ochrobactrum group</taxon>
        <taxon>Ochrobactrum</taxon>
    </lineage>
</organism>
<reference evidence="1 2" key="1">
    <citation type="submission" date="2017-07" db="EMBL/GenBank/DDBJ databases">
        <title>Phylogenetic study on the rhizospheric bacterium Ochrobactrum sp. A44.</title>
        <authorList>
            <person name="Krzyzanowska D.M."/>
            <person name="Ossowicki A."/>
            <person name="Rajewska M."/>
            <person name="Maciag T."/>
            <person name="Kaczynski Z."/>
            <person name="Czerwicka M."/>
            <person name="Jafra S."/>
        </authorList>
    </citation>
    <scope>NUCLEOTIDE SEQUENCE [LARGE SCALE GENOMIC DNA]</scope>
    <source>
        <strain evidence="1 2">A44</strain>
    </source>
</reference>
<dbReference type="EMBL" id="CP022604">
    <property type="protein sequence ID" value="ASV86547.1"/>
    <property type="molecule type" value="Genomic_DNA"/>
</dbReference>
<dbReference type="RefSeq" id="WP_095447025.1">
    <property type="nucleotide sequence ID" value="NZ_CP022604.1"/>
</dbReference>